<keyword evidence="13 24" id="KW-0413">Isomerase</keyword>
<feature type="domain" description="Prephenate dehydratase" evidence="22">
    <location>
        <begin position="94"/>
        <end position="270"/>
    </location>
</feature>
<keyword evidence="10" id="KW-0028">Amino-acid biosynthesis</keyword>
<dbReference type="InterPro" id="IPR002701">
    <property type="entry name" value="CM_II_prokaryot"/>
</dbReference>
<dbReference type="Proteomes" id="UP000823918">
    <property type="component" value="Unassembled WGS sequence"/>
</dbReference>
<proteinExistence type="predicted"/>
<evidence type="ECO:0000256" key="4">
    <source>
        <dbReference type="ARBA" id="ARBA00004741"/>
    </source>
</evidence>
<gene>
    <name evidence="24" type="ORF">H9698_08475</name>
</gene>
<comment type="subcellular location">
    <subcellularLocation>
        <location evidence="3">Cytoplasm</location>
    </subcellularLocation>
</comment>
<dbReference type="Pfam" id="PF00800">
    <property type="entry name" value="PDT"/>
    <property type="match status" value="1"/>
</dbReference>
<reference evidence="24" key="2">
    <citation type="submission" date="2021-04" db="EMBL/GenBank/DDBJ databases">
        <authorList>
            <person name="Gilroy R."/>
        </authorList>
    </citation>
    <scope>NUCLEOTIDE SEQUENCE</scope>
    <source>
        <strain evidence="24">5933</strain>
    </source>
</reference>
<dbReference type="AlphaFoldDB" id="A0A9D2TL63"/>
<evidence type="ECO:0000256" key="1">
    <source>
        <dbReference type="ARBA" id="ARBA00000824"/>
    </source>
</evidence>
<comment type="pathway">
    <text evidence="5">Metabolic intermediate biosynthesis; prephenate biosynthesis; prephenate from chorismate: step 1/1.</text>
</comment>
<dbReference type="PROSITE" id="PS51168">
    <property type="entry name" value="CHORISMATE_MUT_2"/>
    <property type="match status" value="1"/>
</dbReference>
<sequence length="385" mass="42666">MDELQKARAEIDEVDAQLAALFCRRMDAVKQVAAYKHKHGMVVLDAAREEEVVRKSSMRLGGQKEEYGAYYEDFVRYLMGISRAMQRRLIGSDTIAYQGVPGAFSHIALKRLFPHSAQKNCKTFAEVVKAVESGEAAYGILPFENSYAGDVSEVLDLCFAHAGIRVWEMYDLPVVQNLLGVPGASLSGVTTVLSHPQALWQCDAYLKQLGVKTREAENTAAAAKEVAEKNDPSLAAIASQETAGLYGLQVLAGHINQSENNTTRFIVIGRECRAAGNRFSLLFTVDHKAGALARVMRIIGENGFNMECIKSRPMKDCPWEYYFYAELVGDIAAAGTQTLLHELEAVCRTVRLLGVYTRKEVAYERYTEERKPTHEIDNAAARGQL</sequence>
<feature type="binding site" evidence="19">
    <location>
        <position position="8"/>
    </location>
    <ligand>
        <name>substrate</name>
    </ligand>
</feature>
<protein>
    <recommendedName>
        <fullName evidence="7">Bifunctional chorismate mutase/prephenate dehydratase</fullName>
        <ecNumber evidence="6">4.2.1.51</ecNumber>
    </recommendedName>
    <alternativeName>
        <fullName evidence="17">Chorismate mutase-prephenate dehydratase</fullName>
    </alternativeName>
    <alternativeName>
        <fullName evidence="8">Prephenate dehydratase</fullName>
    </alternativeName>
    <alternativeName>
        <fullName evidence="16">p-protein</fullName>
    </alternativeName>
</protein>
<evidence type="ECO:0000256" key="16">
    <source>
        <dbReference type="ARBA" id="ARBA00031175"/>
    </source>
</evidence>
<dbReference type="PANTHER" id="PTHR21022">
    <property type="entry name" value="PREPHENATE DEHYDRATASE P PROTEIN"/>
    <property type="match status" value="1"/>
</dbReference>
<feature type="binding site" evidence="19">
    <location>
        <position position="36"/>
    </location>
    <ligand>
        <name>substrate</name>
    </ligand>
</feature>
<comment type="pathway">
    <text evidence="4">Amino-acid biosynthesis; L-phenylalanine biosynthesis; phenylpyruvate from prephenate: step 1/1.</text>
</comment>
<comment type="catalytic activity">
    <reaction evidence="18">
        <text>prephenate + H(+) = 3-phenylpyruvate + CO2 + H2O</text>
        <dbReference type="Rhea" id="RHEA:21648"/>
        <dbReference type="ChEBI" id="CHEBI:15377"/>
        <dbReference type="ChEBI" id="CHEBI:15378"/>
        <dbReference type="ChEBI" id="CHEBI:16526"/>
        <dbReference type="ChEBI" id="CHEBI:18005"/>
        <dbReference type="ChEBI" id="CHEBI:29934"/>
        <dbReference type="EC" id="4.2.1.51"/>
    </reaction>
</comment>
<evidence type="ECO:0000256" key="20">
    <source>
        <dbReference type="PIRSR" id="PIRSR001500-2"/>
    </source>
</evidence>
<evidence type="ECO:0000256" key="15">
    <source>
        <dbReference type="ARBA" id="ARBA00023268"/>
    </source>
</evidence>
<dbReference type="PIRSF" id="PIRSF001500">
    <property type="entry name" value="Chor_mut_pdt_Ppr"/>
    <property type="match status" value="1"/>
</dbReference>
<evidence type="ECO:0000256" key="19">
    <source>
        <dbReference type="PIRSR" id="PIRSR001500-1"/>
    </source>
</evidence>
<evidence type="ECO:0000256" key="6">
    <source>
        <dbReference type="ARBA" id="ARBA00013147"/>
    </source>
</evidence>
<dbReference type="Gene3D" id="1.20.59.10">
    <property type="entry name" value="Chorismate mutase"/>
    <property type="match status" value="1"/>
</dbReference>
<dbReference type="Pfam" id="PF01817">
    <property type="entry name" value="CM_2"/>
    <property type="match status" value="1"/>
</dbReference>
<organism evidence="24 25">
    <name type="scientific">Candidatus Ruthenibacterium merdavium</name>
    <dbReference type="NCBI Taxonomy" id="2838752"/>
    <lineage>
        <taxon>Bacteria</taxon>
        <taxon>Bacillati</taxon>
        <taxon>Bacillota</taxon>
        <taxon>Clostridia</taxon>
        <taxon>Eubacteriales</taxon>
        <taxon>Oscillospiraceae</taxon>
        <taxon>Ruthenibacterium</taxon>
    </lineage>
</organism>
<dbReference type="SUPFAM" id="SSF53850">
    <property type="entry name" value="Periplasmic binding protein-like II"/>
    <property type="match status" value="1"/>
</dbReference>
<evidence type="ECO:0000259" key="22">
    <source>
        <dbReference type="PROSITE" id="PS51171"/>
    </source>
</evidence>
<dbReference type="InterPro" id="IPR045865">
    <property type="entry name" value="ACT-like_dom_sf"/>
</dbReference>
<feature type="binding site" evidence="19">
    <location>
        <position position="25"/>
    </location>
    <ligand>
        <name>substrate</name>
    </ligand>
</feature>
<comment type="caution">
    <text evidence="24">The sequence shown here is derived from an EMBL/GenBank/DDBJ whole genome shotgun (WGS) entry which is preliminary data.</text>
</comment>
<comment type="function">
    <text evidence="2">Catalyzes the Claisen rearrangement of chorismate to prephenate and the decarboxylation/dehydration of prephenate to phenylpyruvate.</text>
</comment>
<evidence type="ECO:0000256" key="2">
    <source>
        <dbReference type="ARBA" id="ARBA00002364"/>
    </source>
</evidence>
<dbReference type="Gene3D" id="3.30.70.260">
    <property type="match status" value="1"/>
</dbReference>
<comment type="catalytic activity">
    <reaction evidence="1">
        <text>chorismate = prephenate</text>
        <dbReference type="Rhea" id="RHEA:13897"/>
        <dbReference type="ChEBI" id="CHEBI:29748"/>
        <dbReference type="ChEBI" id="CHEBI:29934"/>
        <dbReference type="EC" id="5.4.99.5"/>
    </reaction>
</comment>
<dbReference type="PROSITE" id="PS51171">
    <property type="entry name" value="PREPHENATE_DEHYDR_3"/>
    <property type="match status" value="1"/>
</dbReference>
<dbReference type="InterPro" id="IPR001086">
    <property type="entry name" value="Preph_deHydtase"/>
</dbReference>
<dbReference type="InterPro" id="IPR002912">
    <property type="entry name" value="ACT_dom"/>
</dbReference>
<dbReference type="PANTHER" id="PTHR21022:SF19">
    <property type="entry name" value="PREPHENATE DEHYDRATASE-RELATED"/>
    <property type="match status" value="1"/>
</dbReference>
<evidence type="ECO:0000256" key="18">
    <source>
        <dbReference type="ARBA" id="ARBA00047848"/>
    </source>
</evidence>
<keyword evidence="11" id="KW-0057">Aromatic amino acid biosynthesis</keyword>
<dbReference type="InterPro" id="IPR036979">
    <property type="entry name" value="CM_dom_sf"/>
</dbReference>
<dbReference type="SUPFAM" id="SSF55021">
    <property type="entry name" value="ACT-like"/>
    <property type="match status" value="1"/>
</dbReference>
<feature type="binding site" evidence="19">
    <location>
        <position position="86"/>
    </location>
    <ligand>
        <name>substrate</name>
    </ligand>
</feature>
<keyword evidence="12" id="KW-0584">Phenylalanine biosynthesis</keyword>
<dbReference type="GO" id="GO:0046417">
    <property type="term" value="P:chorismate metabolic process"/>
    <property type="evidence" value="ECO:0007669"/>
    <property type="project" value="InterPro"/>
</dbReference>
<keyword evidence="9" id="KW-0963">Cytoplasm</keyword>
<evidence type="ECO:0000256" key="17">
    <source>
        <dbReference type="ARBA" id="ARBA00031520"/>
    </source>
</evidence>
<dbReference type="PROSITE" id="PS51671">
    <property type="entry name" value="ACT"/>
    <property type="match status" value="1"/>
</dbReference>
<accession>A0A9D2TL63</accession>
<dbReference type="EC" id="4.2.1.51" evidence="6"/>
<evidence type="ECO:0000313" key="25">
    <source>
        <dbReference type="Proteomes" id="UP000823918"/>
    </source>
</evidence>
<feature type="binding site" evidence="19">
    <location>
        <position position="82"/>
    </location>
    <ligand>
        <name>substrate</name>
    </ligand>
</feature>
<dbReference type="SUPFAM" id="SSF48600">
    <property type="entry name" value="Chorismate mutase II"/>
    <property type="match status" value="1"/>
</dbReference>
<evidence type="ECO:0000259" key="23">
    <source>
        <dbReference type="PROSITE" id="PS51671"/>
    </source>
</evidence>
<name>A0A9D2TL63_9FIRM</name>
<evidence type="ECO:0000256" key="9">
    <source>
        <dbReference type="ARBA" id="ARBA00022490"/>
    </source>
</evidence>
<dbReference type="GO" id="GO:0005737">
    <property type="term" value="C:cytoplasm"/>
    <property type="evidence" value="ECO:0007669"/>
    <property type="project" value="UniProtKB-SubCell"/>
</dbReference>
<dbReference type="GO" id="GO:0004106">
    <property type="term" value="F:chorismate mutase activity"/>
    <property type="evidence" value="ECO:0007669"/>
    <property type="project" value="UniProtKB-EC"/>
</dbReference>
<dbReference type="InterPro" id="IPR008242">
    <property type="entry name" value="Chor_mutase/pphenate_deHydtase"/>
</dbReference>
<dbReference type="InterPro" id="IPR036263">
    <property type="entry name" value="Chorismate_II_sf"/>
</dbReference>
<evidence type="ECO:0000256" key="5">
    <source>
        <dbReference type="ARBA" id="ARBA00004817"/>
    </source>
</evidence>
<evidence type="ECO:0000313" key="24">
    <source>
        <dbReference type="EMBL" id="HJC72808.1"/>
    </source>
</evidence>
<dbReference type="CDD" id="cd04905">
    <property type="entry name" value="ACT_CM-PDT"/>
    <property type="match status" value="1"/>
</dbReference>
<dbReference type="GO" id="GO:0004664">
    <property type="term" value="F:prephenate dehydratase activity"/>
    <property type="evidence" value="ECO:0007669"/>
    <property type="project" value="UniProtKB-EC"/>
</dbReference>
<evidence type="ECO:0000256" key="7">
    <source>
        <dbReference type="ARBA" id="ARBA00014401"/>
    </source>
</evidence>
<feature type="domain" description="Chorismate mutase" evidence="21">
    <location>
        <begin position="1"/>
        <end position="90"/>
    </location>
</feature>
<feature type="domain" description="ACT" evidence="23">
    <location>
        <begin position="280"/>
        <end position="357"/>
    </location>
</feature>
<feature type="site" description="Essential for prephenate dehydratase activity" evidence="20">
    <location>
        <position position="263"/>
    </location>
</feature>
<evidence type="ECO:0000256" key="8">
    <source>
        <dbReference type="ARBA" id="ARBA00021872"/>
    </source>
</evidence>
<dbReference type="CDD" id="cd13631">
    <property type="entry name" value="PBP2_Ct-PDT_like"/>
    <property type="match status" value="1"/>
</dbReference>
<evidence type="ECO:0000256" key="10">
    <source>
        <dbReference type="ARBA" id="ARBA00022605"/>
    </source>
</evidence>
<feature type="binding site" evidence="19">
    <location>
        <position position="45"/>
    </location>
    <ligand>
        <name>substrate</name>
    </ligand>
</feature>
<reference evidence="24" key="1">
    <citation type="journal article" date="2021" name="PeerJ">
        <title>Extensive microbial diversity within the chicken gut microbiome revealed by metagenomics and culture.</title>
        <authorList>
            <person name="Gilroy R."/>
            <person name="Ravi A."/>
            <person name="Getino M."/>
            <person name="Pursley I."/>
            <person name="Horton D.L."/>
            <person name="Alikhan N.F."/>
            <person name="Baker D."/>
            <person name="Gharbi K."/>
            <person name="Hall N."/>
            <person name="Watson M."/>
            <person name="Adriaenssens E.M."/>
            <person name="Foster-Nyarko E."/>
            <person name="Jarju S."/>
            <person name="Secka A."/>
            <person name="Antonio M."/>
            <person name="Oren A."/>
            <person name="Chaudhuri R.R."/>
            <person name="La Ragione R."/>
            <person name="Hildebrand F."/>
            <person name="Pallen M.J."/>
        </authorList>
    </citation>
    <scope>NUCLEOTIDE SEQUENCE</scope>
    <source>
        <strain evidence="24">5933</strain>
    </source>
</reference>
<evidence type="ECO:0000259" key="21">
    <source>
        <dbReference type="PROSITE" id="PS51168"/>
    </source>
</evidence>
<dbReference type="EMBL" id="DWWA01000042">
    <property type="protein sequence ID" value="HJC72808.1"/>
    <property type="molecule type" value="Genomic_DNA"/>
</dbReference>
<keyword evidence="15" id="KW-0511">Multifunctional enzyme</keyword>
<evidence type="ECO:0000256" key="13">
    <source>
        <dbReference type="ARBA" id="ARBA00023235"/>
    </source>
</evidence>
<keyword evidence="14" id="KW-0456">Lyase</keyword>
<feature type="binding site" evidence="19">
    <location>
        <position position="49"/>
    </location>
    <ligand>
        <name>substrate</name>
    </ligand>
</feature>
<evidence type="ECO:0000256" key="3">
    <source>
        <dbReference type="ARBA" id="ARBA00004496"/>
    </source>
</evidence>
<evidence type="ECO:0000256" key="11">
    <source>
        <dbReference type="ARBA" id="ARBA00023141"/>
    </source>
</evidence>
<dbReference type="SMART" id="SM00830">
    <property type="entry name" value="CM_2"/>
    <property type="match status" value="1"/>
</dbReference>
<evidence type="ECO:0000256" key="14">
    <source>
        <dbReference type="ARBA" id="ARBA00023239"/>
    </source>
</evidence>
<dbReference type="GO" id="GO:0009094">
    <property type="term" value="P:L-phenylalanine biosynthetic process"/>
    <property type="evidence" value="ECO:0007669"/>
    <property type="project" value="UniProtKB-KW"/>
</dbReference>
<evidence type="ECO:0000256" key="12">
    <source>
        <dbReference type="ARBA" id="ARBA00023222"/>
    </source>
</evidence>
<dbReference type="Gene3D" id="3.40.190.10">
    <property type="entry name" value="Periplasmic binding protein-like II"/>
    <property type="match status" value="2"/>
</dbReference>